<proteinExistence type="predicted"/>
<evidence type="ECO:0000256" key="1">
    <source>
        <dbReference type="ARBA" id="ARBA00022737"/>
    </source>
</evidence>
<dbReference type="Pfam" id="PF18052">
    <property type="entry name" value="Rx_N"/>
    <property type="match status" value="1"/>
</dbReference>
<evidence type="ECO:0000313" key="5">
    <source>
        <dbReference type="Proteomes" id="UP000189703"/>
    </source>
</evidence>
<keyword evidence="5" id="KW-1185">Reference proteome</keyword>
<keyword evidence="1" id="KW-0677">Repeat</keyword>
<dbReference type="InterPro" id="IPR041118">
    <property type="entry name" value="Rx_N"/>
</dbReference>
<dbReference type="GeneID" id="104590499"/>
<dbReference type="GO" id="GO:0006952">
    <property type="term" value="P:defense response"/>
    <property type="evidence" value="ECO:0007669"/>
    <property type="project" value="UniProtKB-KW"/>
</dbReference>
<dbReference type="AlphaFoldDB" id="A0A1U7Z5B4"/>
<dbReference type="InterPro" id="IPR038005">
    <property type="entry name" value="RX-like_CC"/>
</dbReference>
<dbReference type="InParanoid" id="A0A1U7Z5B4"/>
<name>A0A1U7Z5B4_NELNU</name>
<dbReference type="GO" id="GO:0000166">
    <property type="term" value="F:nucleotide binding"/>
    <property type="evidence" value="ECO:0007669"/>
    <property type="project" value="UniProtKB-KW"/>
</dbReference>
<keyword evidence="2" id="KW-0547">Nucleotide-binding</keyword>
<protein>
    <submittedName>
        <fullName evidence="6">Disease resistance RPP13-like protein 3</fullName>
    </submittedName>
</protein>
<dbReference type="OrthoDB" id="3027644at2759"/>
<dbReference type="KEGG" id="nnu:104590499"/>
<accession>A0A1U7Z5B4</accession>
<sequence length="141" mass="16046">MADGAVSFLLERVVALLGQEMEVHVELPDDLEKFKQGLNTLKAILEVAEKKQVHGVGKQWVLELRDLAYDMEDVLEDLMLHVHPQSLGSSSRSRFLHNLIHHIPLHAKVKPPWASFFIWPPTRIKFQFPVPNVQQTDHGSG</sequence>
<gene>
    <name evidence="6" type="primary">LOC104590499</name>
</gene>
<dbReference type="Proteomes" id="UP000189703">
    <property type="component" value="Unplaced"/>
</dbReference>
<reference evidence="6" key="1">
    <citation type="submission" date="2025-08" db="UniProtKB">
        <authorList>
            <consortium name="RefSeq"/>
        </authorList>
    </citation>
    <scope>IDENTIFICATION</scope>
</reference>
<dbReference type="RefSeq" id="XP_010247490.1">
    <property type="nucleotide sequence ID" value="XM_010249188.1"/>
</dbReference>
<dbReference type="Gene3D" id="1.20.5.4130">
    <property type="match status" value="1"/>
</dbReference>
<evidence type="ECO:0000259" key="4">
    <source>
        <dbReference type="Pfam" id="PF18052"/>
    </source>
</evidence>
<feature type="domain" description="Disease resistance N-terminal" evidence="4">
    <location>
        <begin position="5"/>
        <end position="92"/>
    </location>
</feature>
<keyword evidence="3" id="KW-0611">Plant defense</keyword>
<evidence type="ECO:0000313" key="6">
    <source>
        <dbReference type="RefSeq" id="XP_010247490.1"/>
    </source>
</evidence>
<evidence type="ECO:0000256" key="3">
    <source>
        <dbReference type="ARBA" id="ARBA00022821"/>
    </source>
</evidence>
<organism evidence="5 6">
    <name type="scientific">Nelumbo nucifera</name>
    <name type="common">Sacred lotus</name>
    <dbReference type="NCBI Taxonomy" id="4432"/>
    <lineage>
        <taxon>Eukaryota</taxon>
        <taxon>Viridiplantae</taxon>
        <taxon>Streptophyta</taxon>
        <taxon>Embryophyta</taxon>
        <taxon>Tracheophyta</taxon>
        <taxon>Spermatophyta</taxon>
        <taxon>Magnoliopsida</taxon>
        <taxon>Proteales</taxon>
        <taxon>Nelumbonaceae</taxon>
        <taxon>Nelumbo</taxon>
    </lineage>
</organism>
<dbReference type="CDD" id="cd14798">
    <property type="entry name" value="RX-CC_like"/>
    <property type="match status" value="1"/>
</dbReference>
<evidence type="ECO:0000256" key="2">
    <source>
        <dbReference type="ARBA" id="ARBA00022741"/>
    </source>
</evidence>